<organism evidence="1 2">
    <name type="scientific">Penicillium capsulatum</name>
    <dbReference type="NCBI Taxonomy" id="69766"/>
    <lineage>
        <taxon>Eukaryota</taxon>
        <taxon>Fungi</taxon>
        <taxon>Dikarya</taxon>
        <taxon>Ascomycota</taxon>
        <taxon>Pezizomycotina</taxon>
        <taxon>Eurotiomycetes</taxon>
        <taxon>Eurotiomycetidae</taxon>
        <taxon>Eurotiales</taxon>
        <taxon>Aspergillaceae</taxon>
        <taxon>Penicillium</taxon>
    </lineage>
</organism>
<reference evidence="1" key="2">
    <citation type="journal article" date="2023" name="IMA Fungus">
        <title>Comparative genomic study of the Penicillium genus elucidates a diverse pangenome and 15 lateral gene transfer events.</title>
        <authorList>
            <person name="Petersen C."/>
            <person name="Sorensen T."/>
            <person name="Nielsen M.R."/>
            <person name="Sondergaard T.E."/>
            <person name="Sorensen J.L."/>
            <person name="Fitzpatrick D.A."/>
            <person name="Frisvad J.C."/>
            <person name="Nielsen K.L."/>
        </authorList>
    </citation>
    <scope>NUCLEOTIDE SEQUENCE</scope>
    <source>
        <strain evidence="1">IBT 21917</strain>
    </source>
</reference>
<dbReference type="AlphaFoldDB" id="A0A9W9HW58"/>
<evidence type="ECO:0000313" key="1">
    <source>
        <dbReference type="EMBL" id="KAJ5156094.1"/>
    </source>
</evidence>
<name>A0A9W9HW58_9EURO</name>
<evidence type="ECO:0000313" key="2">
    <source>
        <dbReference type="Proteomes" id="UP001146351"/>
    </source>
</evidence>
<sequence>MPYLTTLSESSVETTEIYALPPYAKRAAFQPSTYAGPTGIPGFNIADYVKRDRPNRGTIAILNHSSRNFCVSALLLRATIRSRGRTPYAPGTFKAVKHNPELAYGNVVAPQKGVEFEHVDLNVGGVKTKKEKYATQGSMPGIDESEHFRAAAGHHALSPPRFMKSPCLPVENGDSPSCRRASAWVKHGHHSPVVVRTGSIPQTESLPKDS</sequence>
<gene>
    <name evidence="1" type="ORF">N7492_008897</name>
</gene>
<proteinExistence type="predicted"/>
<reference evidence="1" key="1">
    <citation type="submission" date="2022-11" db="EMBL/GenBank/DDBJ databases">
        <authorList>
            <person name="Petersen C."/>
        </authorList>
    </citation>
    <scope>NUCLEOTIDE SEQUENCE</scope>
    <source>
        <strain evidence="1">IBT 21917</strain>
    </source>
</reference>
<comment type="caution">
    <text evidence="1">The sequence shown here is derived from an EMBL/GenBank/DDBJ whole genome shotgun (WGS) entry which is preliminary data.</text>
</comment>
<protein>
    <submittedName>
        <fullName evidence="1">Uncharacterized protein</fullName>
    </submittedName>
</protein>
<keyword evidence="2" id="KW-1185">Reference proteome</keyword>
<dbReference type="EMBL" id="JAPQKO010000006">
    <property type="protein sequence ID" value="KAJ5156094.1"/>
    <property type="molecule type" value="Genomic_DNA"/>
</dbReference>
<dbReference type="Proteomes" id="UP001146351">
    <property type="component" value="Unassembled WGS sequence"/>
</dbReference>
<accession>A0A9W9HW58</accession>